<dbReference type="SMART" id="SM00271">
    <property type="entry name" value="DnaJ"/>
    <property type="match status" value="1"/>
</dbReference>
<dbReference type="PANTHER" id="PTHR44157">
    <property type="entry name" value="DNAJ HOMOLOG SUBFAMILY C MEMBER 11"/>
    <property type="match status" value="1"/>
</dbReference>
<dbReference type="InParanoid" id="A0A6P8HMB8"/>
<dbReference type="AlphaFoldDB" id="A0A6P8HMB8"/>
<feature type="coiled-coil region" evidence="4">
    <location>
        <begin position="402"/>
        <end position="433"/>
    </location>
</feature>
<dbReference type="InterPro" id="IPR055225">
    <property type="entry name" value="DNAJC11-like_beta-barrel"/>
</dbReference>
<evidence type="ECO:0000259" key="5">
    <source>
        <dbReference type="PROSITE" id="PS50076"/>
    </source>
</evidence>
<dbReference type="CDD" id="cd06257">
    <property type="entry name" value="DnaJ"/>
    <property type="match status" value="1"/>
</dbReference>
<dbReference type="RefSeq" id="XP_031556851.1">
    <property type="nucleotide sequence ID" value="XM_031700991.1"/>
</dbReference>
<dbReference type="GO" id="GO:0016020">
    <property type="term" value="C:membrane"/>
    <property type="evidence" value="ECO:0007669"/>
    <property type="project" value="UniProtKB-SubCell"/>
</dbReference>
<reference evidence="7" key="1">
    <citation type="submission" date="2025-08" db="UniProtKB">
        <authorList>
            <consortium name="RefSeq"/>
        </authorList>
    </citation>
    <scope>IDENTIFICATION</scope>
</reference>
<keyword evidence="6" id="KW-1185">Reference proteome</keyword>
<protein>
    <submittedName>
        <fullName evidence="7">DnaJ homolog subfamily C member 11-like</fullName>
    </submittedName>
</protein>
<dbReference type="PANTHER" id="PTHR44157:SF1">
    <property type="entry name" value="DNAJ HOMOLOG SUBFAMILY C MEMBER 11"/>
    <property type="match status" value="1"/>
</dbReference>
<dbReference type="PROSITE" id="PS50076">
    <property type="entry name" value="DNAJ_2"/>
    <property type="match status" value="1"/>
</dbReference>
<dbReference type="GO" id="GO:0042407">
    <property type="term" value="P:cristae formation"/>
    <property type="evidence" value="ECO:0007669"/>
    <property type="project" value="TreeGrafter"/>
</dbReference>
<dbReference type="FunCoup" id="A0A6P8HMB8">
    <property type="interactions" value="2841"/>
</dbReference>
<dbReference type="Pfam" id="PF11875">
    <property type="entry name" value="DnaJ-like_C11_C"/>
    <property type="match status" value="1"/>
</dbReference>
<dbReference type="InterPro" id="IPR036869">
    <property type="entry name" value="J_dom_sf"/>
</dbReference>
<dbReference type="Pfam" id="PF22774">
    <property type="entry name" value="DNAJC11_beta-barrel"/>
    <property type="match status" value="1"/>
</dbReference>
<evidence type="ECO:0000256" key="3">
    <source>
        <dbReference type="ARBA" id="ARBA00023186"/>
    </source>
</evidence>
<dbReference type="Proteomes" id="UP000515163">
    <property type="component" value="Unplaced"/>
</dbReference>
<accession>A0A6P8HMB8</accession>
<keyword evidence="3" id="KW-0143">Chaperone</keyword>
<dbReference type="CDD" id="cd22823">
    <property type="entry name" value="Gal_Rha_Lectin"/>
    <property type="match status" value="1"/>
</dbReference>
<dbReference type="Pfam" id="PF00226">
    <property type="entry name" value="DnaJ"/>
    <property type="match status" value="1"/>
</dbReference>
<organism evidence="6 7">
    <name type="scientific">Actinia tenebrosa</name>
    <name type="common">Australian red waratah sea anemone</name>
    <dbReference type="NCBI Taxonomy" id="6105"/>
    <lineage>
        <taxon>Eukaryota</taxon>
        <taxon>Metazoa</taxon>
        <taxon>Cnidaria</taxon>
        <taxon>Anthozoa</taxon>
        <taxon>Hexacorallia</taxon>
        <taxon>Actiniaria</taxon>
        <taxon>Actiniidae</taxon>
        <taxon>Actinia</taxon>
    </lineage>
</organism>
<dbReference type="OrthoDB" id="18010at2759"/>
<feature type="domain" description="J" evidence="5">
    <location>
        <begin position="13"/>
        <end position="81"/>
    </location>
</feature>
<dbReference type="PROSITE" id="PS00636">
    <property type="entry name" value="DNAJ_1"/>
    <property type="match status" value="1"/>
</dbReference>
<dbReference type="GO" id="GO:0005739">
    <property type="term" value="C:mitochondrion"/>
    <property type="evidence" value="ECO:0007669"/>
    <property type="project" value="GOC"/>
</dbReference>
<evidence type="ECO:0000313" key="7">
    <source>
        <dbReference type="RefSeq" id="XP_031556851.1"/>
    </source>
</evidence>
<dbReference type="GeneID" id="116293549"/>
<keyword evidence="4" id="KW-0175">Coiled coil</keyword>
<name>A0A6P8HMB8_ACTTE</name>
<evidence type="ECO:0000256" key="2">
    <source>
        <dbReference type="ARBA" id="ARBA00023136"/>
    </source>
</evidence>
<dbReference type="Gene3D" id="1.10.287.110">
    <property type="entry name" value="DnaJ domain"/>
    <property type="match status" value="1"/>
</dbReference>
<dbReference type="InterPro" id="IPR001623">
    <property type="entry name" value="DnaJ_domain"/>
</dbReference>
<dbReference type="InterPro" id="IPR018253">
    <property type="entry name" value="DnaJ_domain_CS"/>
</dbReference>
<dbReference type="InterPro" id="IPR024586">
    <property type="entry name" value="DnaJ-like_C11_C"/>
</dbReference>
<dbReference type="PRINTS" id="PR00625">
    <property type="entry name" value="JDOMAIN"/>
</dbReference>
<evidence type="ECO:0000256" key="1">
    <source>
        <dbReference type="ARBA" id="ARBA00004370"/>
    </source>
</evidence>
<sequence>MADQDEGQEDDIDYYGVLNVRKQATDEELRSAYRRMCVLYHPDKHLDPAKKTAAVQLFSKIQKAYDVLNDSETRAIYDVYGQKGLDAGWEVVERKRTPAEIQAEYEQLQREQEERRLQQRTNPKGNISVGVDATDLFDNFDVFEDRTLPNIEISNMTIMQSIEAPLTRRDTATLSGNLGVGNGIGTGNISASIRRVLSSKAWGEFEVGAGTGPNIALRGFRNLTRRSYGTSGINVQLKGDVLQVGFEAMIARQLSKNVNGYLTWRAGIHSCMNTTVVRETEHSRALLVLQLGIPNTFAVASYTRKLENTRIKGAFKTGVFGSILEYGVETKISQHSHLGATISVGIPVGVTLKIKLTRATQVYNFPISLSEELSPAAIFYGTFIPLTAYWVVKILIVNPFLKQEKERENEINKEKIERQMAEKRREAEASIDLMKETYERTVEYERSRHGLIIISALYGNLVSMDNTDHYSHGRSKPCVIDVTIPVQCQVKDSRLFLTDVNKYNLSGFYDPCPDEEKLLRIRYEFRDVVHEVTVADSEPVKLPKQSHKVDFS</sequence>
<gene>
    <name evidence="7" type="primary">LOC116293549</name>
</gene>
<dbReference type="KEGG" id="aten:116293549"/>
<comment type="subcellular location">
    <subcellularLocation>
        <location evidence="1">Membrane</location>
    </subcellularLocation>
</comment>
<dbReference type="SUPFAM" id="SSF46565">
    <property type="entry name" value="Chaperone J-domain"/>
    <property type="match status" value="1"/>
</dbReference>
<proteinExistence type="predicted"/>
<evidence type="ECO:0000256" key="4">
    <source>
        <dbReference type="SAM" id="Coils"/>
    </source>
</evidence>
<dbReference type="InterPro" id="IPR052243">
    <property type="entry name" value="Mito_inner_membrane_organizer"/>
</dbReference>
<evidence type="ECO:0000313" key="6">
    <source>
        <dbReference type="Proteomes" id="UP000515163"/>
    </source>
</evidence>
<keyword evidence="2" id="KW-0472">Membrane</keyword>